<organism evidence="1 2">
    <name type="scientific">Psychromicrobium lacuslunae</name>
    <dbReference type="NCBI Taxonomy" id="1618207"/>
    <lineage>
        <taxon>Bacteria</taxon>
        <taxon>Bacillati</taxon>
        <taxon>Actinomycetota</taxon>
        <taxon>Actinomycetes</taxon>
        <taxon>Micrococcales</taxon>
        <taxon>Micrococcaceae</taxon>
        <taxon>Psychromicrobium</taxon>
    </lineage>
</organism>
<name>A0A0D4C1V4_9MICC</name>
<protein>
    <submittedName>
        <fullName evidence="1">Uncharacterized protein</fullName>
    </submittedName>
</protein>
<dbReference type="KEGG" id="ari:UM93_14445"/>
<sequence>MSELSQESKYVLLAALRKRVTEEETRHKAAFSDAMLPTERRVAAIDVDGVGRIKLGSVTRTAESESWDITDFAAFEAWVKANRPEWLKTVTYVSEQAVADVKARAKANGGAFDPDSGDEIPGLKKRLGTSYVKALPDKDIDETLPLLIQSGSLTWAQILELEK</sequence>
<evidence type="ECO:0000313" key="2">
    <source>
        <dbReference type="Proteomes" id="UP000061839"/>
    </source>
</evidence>
<dbReference type="HOGENOM" id="CLU_1623758_0_0_11"/>
<accession>A0A0D4C1V4</accession>
<proteinExistence type="predicted"/>
<dbReference type="Proteomes" id="UP000061839">
    <property type="component" value="Chromosome"/>
</dbReference>
<reference evidence="1 2" key="1">
    <citation type="journal article" date="2015" name="Genome Announc.">
        <title>Complete Genome Sequencing of Protease-Producing Novel Arthrobacter sp. Strain IHBB 11108 Using PacBio Single-Molecule Real-Time Sequencing Technology.</title>
        <authorList>
            <person name="Kiran S."/>
            <person name="Swarnkar M.K."/>
            <person name="Pal M."/>
            <person name="Thakur R."/>
            <person name="Tewari R."/>
            <person name="Singh A.K."/>
            <person name="Gulati A."/>
        </authorList>
    </citation>
    <scope>NUCLEOTIDE SEQUENCE [LARGE SCALE GENOMIC DNA]</scope>
    <source>
        <strain evidence="1 2">IHBB 11108</strain>
    </source>
</reference>
<dbReference type="AlphaFoldDB" id="A0A0D4C1V4"/>
<gene>
    <name evidence="1" type="ORF">UM93_14445</name>
</gene>
<dbReference type="RefSeq" id="WP_045076237.1">
    <property type="nucleotide sequence ID" value="NZ_CP011005.1"/>
</dbReference>
<dbReference type="EMBL" id="CP011005">
    <property type="protein sequence ID" value="AJT42395.1"/>
    <property type="molecule type" value="Genomic_DNA"/>
</dbReference>
<dbReference type="PATRIC" id="fig|1618207.4.peg.2938"/>
<evidence type="ECO:0000313" key="1">
    <source>
        <dbReference type="EMBL" id="AJT42395.1"/>
    </source>
</evidence>
<keyword evidence="2" id="KW-1185">Reference proteome</keyword>